<feature type="transmembrane region" description="Helical" evidence="2">
    <location>
        <begin position="266"/>
        <end position="285"/>
    </location>
</feature>
<dbReference type="InterPro" id="IPR005754">
    <property type="entry name" value="Sortase"/>
</dbReference>
<evidence type="ECO:0000256" key="2">
    <source>
        <dbReference type="SAM" id="Phobius"/>
    </source>
</evidence>
<dbReference type="NCBIfam" id="TIGR01076">
    <property type="entry name" value="sortase_fam"/>
    <property type="match status" value="1"/>
</dbReference>
<dbReference type="GO" id="GO:0016787">
    <property type="term" value="F:hydrolase activity"/>
    <property type="evidence" value="ECO:0007669"/>
    <property type="project" value="UniProtKB-KW"/>
</dbReference>
<keyword evidence="1" id="KW-0378">Hydrolase</keyword>
<dbReference type="Proteomes" id="UP000275951">
    <property type="component" value="Chromosome"/>
</dbReference>
<dbReference type="EMBL" id="CP033905">
    <property type="protein sequence ID" value="AZR07352.1"/>
    <property type="molecule type" value="Genomic_DNA"/>
</dbReference>
<keyword evidence="2" id="KW-0812">Transmembrane</keyword>
<dbReference type="NCBIfam" id="NF033745">
    <property type="entry name" value="class_C_sortase"/>
    <property type="match status" value="1"/>
</dbReference>
<keyword evidence="2" id="KW-0472">Membrane</keyword>
<reference evidence="3 4" key="1">
    <citation type="submission" date="2018-11" db="EMBL/GenBank/DDBJ databases">
        <title>Multidrug-resistant genes are associated with an 42-kb island TGI1 carrying a complex class 1 integron in a Trueperella pyogenes.</title>
        <authorList>
            <person name="Dong W."/>
        </authorList>
    </citation>
    <scope>NUCLEOTIDE SEQUENCE [LARGE SCALE GENOMIC DNA]</scope>
    <source>
        <strain evidence="3 4">TP4</strain>
    </source>
</reference>
<dbReference type="Gene3D" id="2.40.260.10">
    <property type="entry name" value="Sortase"/>
    <property type="match status" value="1"/>
</dbReference>
<sequence length="301" mass="32750">MKALHRARIITRRWAFPKLTAVGSLIILLGASLALYPFVASWFSQYNQSKLIVRTAQDQRKLTSSKTRDSLAEAREYNRLLVGGVIVEADQHKAVGNVTHEGAFDYYKLLNATDSGIMGRLRIEAIDVDLPIYHGTSDATLAKGVGHLRGTALPVGGKSTRSVLTAHRGLPESTLFNELDRVDVGDTFVVETFGEVLTYKVIDTQVIDPSDTESISVVDGKDLVSLITFTPLGVNTHRILVTGERITPTPIEDIRAAGESPSIPGFPWWAAIVVAVLVAIGTNFWRAGYAEGRRKTAPAGQ</sequence>
<evidence type="ECO:0000313" key="3">
    <source>
        <dbReference type="EMBL" id="AZR07352.1"/>
    </source>
</evidence>
<keyword evidence="2" id="KW-1133">Transmembrane helix</keyword>
<dbReference type="AlphaFoldDB" id="A0A3S9QN12"/>
<gene>
    <name evidence="3" type="ORF">EBQ10_08670</name>
</gene>
<protein>
    <submittedName>
        <fullName evidence="3">Class C sortase</fullName>
    </submittedName>
</protein>
<evidence type="ECO:0000313" key="4">
    <source>
        <dbReference type="Proteomes" id="UP000275951"/>
    </source>
</evidence>
<accession>A0A3S9QN12</accession>
<dbReference type="SUPFAM" id="SSF63817">
    <property type="entry name" value="Sortase"/>
    <property type="match status" value="1"/>
</dbReference>
<name>A0A3S9QN12_9ACTO</name>
<dbReference type="InterPro" id="IPR023365">
    <property type="entry name" value="Sortase_dom-sf"/>
</dbReference>
<dbReference type="CDD" id="cd05827">
    <property type="entry name" value="Sortase_C"/>
    <property type="match status" value="1"/>
</dbReference>
<dbReference type="InterPro" id="IPR042002">
    <property type="entry name" value="Sortase_C"/>
</dbReference>
<dbReference type="RefSeq" id="WP_108726251.1">
    <property type="nucleotide sequence ID" value="NZ_CP029001.1"/>
</dbReference>
<organism evidence="3 4">
    <name type="scientific">Trueperella pyogenes</name>
    <dbReference type="NCBI Taxonomy" id="1661"/>
    <lineage>
        <taxon>Bacteria</taxon>
        <taxon>Bacillati</taxon>
        <taxon>Actinomycetota</taxon>
        <taxon>Actinomycetes</taxon>
        <taxon>Actinomycetales</taxon>
        <taxon>Actinomycetaceae</taxon>
        <taxon>Trueperella</taxon>
    </lineage>
</organism>
<dbReference type="Pfam" id="PF04203">
    <property type="entry name" value="Sortase"/>
    <property type="match status" value="1"/>
</dbReference>
<evidence type="ECO:0000256" key="1">
    <source>
        <dbReference type="ARBA" id="ARBA00022801"/>
    </source>
</evidence>
<proteinExistence type="predicted"/>